<dbReference type="STRING" id="6205.A0A0R3WMI3"/>
<feature type="compositionally biased region" description="Polar residues" evidence="1">
    <location>
        <begin position="73"/>
        <end position="92"/>
    </location>
</feature>
<dbReference type="OrthoDB" id="10498215at2759"/>
<feature type="region of interest" description="Disordered" evidence="1">
    <location>
        <begin position="65"/>
        <end position="92"/>
    </location>
</feature>
<dbReference type="GO" id="GO:0005886">
    <property type="term" value="C:plasma membrane"/>
    <property type="evidence" value="ECO:0007669"/>
    <property type="project" value="TreeGrafter"/>
</dbReference>
<name>A0A0R3WMI3_HYDTA</name>
<proteinExistence type="predicted"/>
<dbReference type="GO" id="GO:0042043">
    <property type="term" value="F:neurexin family protein binding"/>
    <property type="evidence" value="ECO:0007669"/>
    <property type="project" value="TreeGrafter"/>
</dbReference>
<reference evidence="2 3" key="2">
    <citation type="submission" date="2018-11" db="EMBL/GenBank/DDBJ databases">
        <authorList>
            <consortium name="Pathogen Informatics"/>
        </authorList>
    </citation>
    <scope>NUCLEOTIDE SEQUENCE [LARGE SCALE GENOMIC DNA]</scope>
</reference>
<dbReference type="Proteomes" id="UP000274429">
    <property type="component" value="Unassembled WGS sequence"/>
</dbReference>
<keyword evidence="3" id="KW-1185">Reference proteome</keyword>
<dbReference type="WBParaSite" id="TTAC_0000197101-mRNA-1">
    <property type="protein sequence ID" value="TTAC_0000197101-mRNA-1"/>
    <property type="gene ID" value="TTAC_0000197101"/>
</dbReference>
<evidence type="ECO:0000256" key="1">
    <source>
        <dbReference type="SAM" id="MobiDB-lite"/>
    </source>
</evidence>
<accession>A0A0R3WMI3</accession>
<evidence type="ECO:0000313" key="2">
    <source>
        <dbReference type="EMBL" id="VDM18698.1"/>
    </source>
</evidence>
<feature type="region of interest" description="Disordered" evidence="1">
    <location>
        <begin position="1"/>
        <end position="43"/>
    </location>
</feature>
<sequence>MRRRSGASPQVTDLRRRLSSASSTTTNTQNKSRTLGPRPVSPATGAEQLAFNVIFSGVDELPKTLPRTRSRQHSSSGYATPNTLTGYSDGNNWDNRSMVSGVSVGSVTSIYSEREESFTHGIIITGELSFSIDYDDKSSSLRIFVKQAREVAVADKKTNNSST</sequence>
<gene>
    <name evidence="2" type="ORF">TTAC_LOCUS1958</name>
</gene>
<evidence type="ECO:0000313" key="3">
    <source>
        <dbReference type="Proteomes" id="UP000274429"/>
    </source>
</evidence>
<feature type="compositionally biased region" description="Low complexity" evidence="1">
    <location>
        <begin position="19"/>
        <end position="35"/>
    </location>
</feature>
<protein>
    <submittedName>
        <fullName evidence="4">AT-hook motif nuclear-localized protein</fullName>
    </submittedName>
</protein>
<dbReference type="PANTHER" id="PTHR45716:SF2">
    <property type="entry name" value="BITESIZE, ISOFORM I"/>
    <property type="match status" value="1"/>
</dbReference>
<organism evidence="4">
    <name type="scientific">Hydatigena taeniaeformis</name>
    <name type="common">Feline tapeworm</name>
    <name type="synonym">Taenia taeniaeformis</name>
    <dbReference type="NCBI Taxonomy" id="6205"/>
    <lineage>
        <taxon>Eukaryota</taxon>
        <taxon>Metazoa</taxon>
        <taxon>Spiralia</taxon>
        <taxon>Lophotrochozoa</taxon>
        <taxon>Platyhelminthes</taxon>
        <taxon>Cestoda</taxon>
        <taxon>Eucestoda</taxon>
        <taxon>Cyclophyllidea</taxon>
        <taxon>Taeniidae</taxon>
        <taxon>Hydatigera</taxon>
    </lineage>
</organism>
<dbReference type="GO" id="GO:0006887">
    <property type="term" value="P:exocytosis"/>
    <property type="evidence" value="ECO:0007669"/>
    <property type="project" value="TreeGrafter"/>
</dbReference>
<dbReference type="EMBL" id="UYWX01000638">
    <property type="protein sequence ID" value="VDM18698.1"/>
    <property type="molecule type" value="Genomic_DNA"/>
</dbReference>
<evidence type="ECO:0000313" key="4">
    <source>
        <dbReference type="WBParaSite" id="TTAC_0000197101-mRNA-1"/>
    </source>
</evidence>
<reference evidence="4" key="1">
    <citation type="submission" date="2017-02" db="UniProtKB">
        <authorList>
            <consortium name="WormBaseParasite"/>
        </authorList>
    </citation>
    <scope>IDENTIFICATION</scope>
</reference>
<dbReference type="PANTHER" id="PTHR45716">
    <property type="entry name" value="BITESIZE, ISOFORM I"/>
    <property type="match status" value="1"/>
</dbReference>
<dbReference type="AlphaFoldDB" id="A0A0R3WMI3"/>
<dbReference type="GO" id="GO:0070382">
    <property type="term" value="C:exocytic vesicle"/>
    <property type="evidence" value="ECO:0007669"/>
    <property type="project" value="TreeGrafter"/>
</dbReference>